<feature type="domain" description="DUF222" evidence="1">
    <location>
        <begin position="43"/>
        <end position="295"/>
    </location>
</feature>
<protein>
    <submittedName>
        <fullName evidence="2">DUF222 domain-containing protein</fullName>
    </submittedName>
</protein>
<comment type="caution">
    <text evidence="2">The sequence shown here is derived from an EMBL/GenBank/DDBJ whole genome shotgun (WGS) entry which is preliminary data.</text>
</comment>
<name>A0A3M9MAF7_9MICO</name>
<evidence type="ECO:0000259" key="1">
    <source>
        <dbReference type="Pfam" id="PF02720"/>
    </source>
</evidence>
<accession>A0A3M9MAF7</accession>
<dbReference type="OrthoDB" id="5241234at2"/>
<dbReference type="RefSeq" id="WP_123271244.1">
    <property type="nucleotide sequence ID" value="NZ_RJJQ01000008.1"/>
</dbReference>
<organism evidence="2 3">
    <name type="scientific">Flexivirga caeni</name>
    <dbReference type="NCBI Taxonomy" id="2294115"/>
    <lineage>
        <taxon>Bacteria</taxon>
        <taxon>Bacillati</taxon>
        <taxon>Actinomycetota</taxon>
        <taxon>Actinomycetes</taxon>
        <taxon>Micrococcales</taxon>
        <taxon>Dermacoccaceae</taxon>
        <taxon>Flexivirga</taxon>
    </lineage>
</organism>
<dbReference type="Pfam" id="PF02720">
    <property type="entry name" value="DUF222"/>
    <property type="match status" value="1"/>
</dbReference>
<evidence type="ECO:0000313" key="2">
    <source>
        <dbReference type="EMBL" id="RNI22205.1"/>
    </source>
</evidence>
<keyword evidence="3" id="KW-1185">Reference proteome</keyword>
<dbReference type="InterPro" id="IPR003870">
    <property type="entry name" value="DUF222"/>
</dbReference>
<evidence type="ECO:0000313" key="3">
    <source>
        <dbReference type="Proteomes" id="UP000271678"/>
    </source>
</evidence>
<dbReference type="AlphaFoldDB" id="A0A3M9MAF7"/>
<proteinExistence type="predicted"/>
<dbReference type="EMBL" id="RJJQ01000008">
    <property type="protein sequence ID" value="RNI22205.1"/>
    <property type="molecule type" value="Genomic_DNA"/>
</dbReference>
<reference evidence="2 3" key="1">
    <citation type="submission" date="2018-11" db="EMBL/GenBank/DDBJ databases">
        <title>Draft genome of Simplicispira Flexivirga sp. BO-16.</title>
        <authorList>
            <person name="Im W.T."/>
        </authorList>
    </citation>
    <scope>NUCLEOTIDE SEQUENCE [LARGE SCALE GENOMIC DNA]</scope>
    <source>
        <strain evidence="2 3">BO-16</strain>
    </source>
</reference>
<dbReference type="Proteomes" id="UP000271678">
    <property type="component" value="Unassembled WGS sequence"/>
</dbReference>
<gene>
    <name evidence="2" type="ORF">EFY87_09520</name>
</gene>
<sequence>MVRAFHDRLDAPVAVLDPSSSAADALVSRQERVLDELRACDELRNALSARMARLAVVADELQRERDIVRRIPVADTARLVGSQVGFARRRSGRDGAAFVRLAHVLTQDMPQLLKALAAGLIDETAASRIARETLGLSAADRATVDEAIAPMLGQVSVGRLVNAAKEQAYALDAEALRARRLKAEADRDVTVRPAPDQMAWLSALLPIQDALACQPALEAAADQAADNQTSAGTRSRATRAQVKADALVERVTGRSRGFANNNVCVNLPLPADTLLGNTPAHVAGYGPVPADLVREWIGSGDPTGPQLRRLFTHPGMGDIIGMDSRSRRYPGLLARLILFRDQTCRTPWCSSPVRHTDHIEPHAKGGATSAARHAATDPSYTEHTLMAVVWDHNVHQTDRRRAGLRPADDADDTG</sequence>